<feature type="transmembrane region" description="Helical" evidence="9">
    <location>
        <begin position="266"/>
        <end position="286"/>
    </location>
</feature>
<evidence type="ECO:0000256" key="5">
    <source>
        <dbReference type="ARBA" id="ARBA00022741"/>
    </source>
</evidence>
<dbReference type="GO" id="GO:0005886">
    <property type="term" value="C:plasma membrane"/>
    <property type="evidence" value="ECO:0007669"/>
    <property type="project" value="UniProtKB-SubCell"/>
</dbReference>
<evidence type="ECO:0000256" key="8">
    <source>
        <dbReference type="ARBA" id="ARBA00023136"/>
    </source>
</evidence>
<dbReference type="GO" id="GO:0005524">
    <property type="term" value="F:ATP binding"/>
    <property type="evidence" value="ECO:0007669"/>
    <property type="project" value="UniProtKB-KW"/>
</dbReference>
<keyword evidence="4 9" id="KW-0812">Transmembrane</keyword>
<organism evidence="12 13">
    <name type="scientific">Romeriopsis navalis LEGE 11480</name>
    <dbReference type="NCBI Taxonomy" id="2777977"/>
    <lineage>
        <taxon>Bacteria</taxon>
        <taxon>Bacillati</taxon>
        <taxon>Cyanobacteriota</taxon>
        <taxon>Cyanophyceae</taxon>
        <taxon>Leptolyngbyales</taxon>
        <taxon>Leptolyngbyaceae</taxon>
        <taxon>Romeriopsis</taxon>
        <taxon>Romeriopsis navalis</taxon>
    </lineage>
</organism>
<keyword evidence="2" id="KW-0813">Transport</keyword>
<sequence>MDLIQLTPLQTLLRSLRMVSRAAPRELLQVAFFNLIRGAGPSLSLIFSKQVIDGVVAVLNSGQPPIQNGTELIVRQPQLFWAVVALIVTNIFVESISSIDTQIFSALRDRVQGYIEGEVIAKIATFNDIALFENPELLNIVQLTEKGIQRMRRLAFIVAAFLMGIFTLVPTVILAATISWWVPLVLVGFAIPAVVIDLRYWKRSWRVEESQATLSREKGIYVKLLKEENYAKEIRLFSLQNLLLQRWRDSFERLFAQTQKVRREGAIAVMCLSLLGGIASSIPYLYVILGVLQGRFTLGDIALYTGIIAQLKRSLYMLIANLGNVYDVTLATRPVFQLLDLQPQIVDPIDFQDFPLTGNGLQLQNLSFVYPGATQPTLKGIDFQVCPGEMVVLVGENGAGKTTLGKLLARLYDPTSGEIRWNGVDTKNIALDELRSRIAVVMQDYARFPAKVRENVGWGHMPQLENDRAIHHVLQEAGINQVILNLDRGLDTQLGKQLENGVDLSGGQWQRVAIARALMRLENAELVIFDEPTAALDPKHEQEIYEIFRTIARGRMAVVISHRLSLARIADRIVVLEHGQIIEEGTHDALMQIDGRYADMFTRQASSYL</sequence>
<dbReference type="PROSITE" id="PS00211">
    <property type="entry name" value="ABC_TRANSPORTER_1"/>
    <property type="match status" value="1"/>
</dbReference>
<dbReference type="Pfam" id="PF00005">
    <property type="entry name" value="ABC_tran"/>
    <property type="match status" value="1"/>
</dbReference>
<keyword evidence="13" id="KW-1185">Reference proteome</keyword>
<accession>A0A928VVA6</accession>
<evidence type="ECO:0000313" key="13">
    <source>
        <dbReference type="Proteomes" id="UP000625316"/>
    </source>
</evidence>
<dbReference type="InterPro" id="IPR036640">
    <property type="entry name" value="ABC1_TM_sf"/>
</dbReference>
<name>A0A928VVA6_9CYAN</name>
<dbReference type="AlphaFoldDB" id="A0A928VVA6"/>
<evidence type="ECO:0000259" key="10">
    <source>
        <dbReference type="PROSITE" id="PS50893"/>
    </source>
</evidence>
<dbReference type="GO" id="GO:0016887">
    <property type="term" value="F:ATP hydrolysis activity"/>
    <property type="evidence" value="ECO:0007669"/>
    <property type="project" value="InterPro"/>
</dbReference>
<evidence type="ECO:0000256" key="3">
    <source>
        <dbReference type="ARBA" id="ARBA00022475"/>
    </source>
</evidence>
<reference evidence="12" key="1">
    <citation type="submission" date="2020-10" db="EMBL/GenBank/DDBJ databases">
        <authorList>
            <person name="Castelo-Branco R."/>
            <person name="Eusebio N."/>
            <person name="Adriana R."/>
            <person name="Vieira A."/>
            <person name="Brugerolle De Fraissinette N."/>
            <person name="Rezende De Castro R."/>
            <person name="Schneider M.P."/>
            <person name="Vasconcelos V."/>
            <person name="Leao P.N."/>
        </authorList>
    </citation>
    <scope>NUCLEOTIDE SEQUENCE</scope>
    <source>
        <strain evidence="12">LEGE 11480</strain>
    </source>
</reference>
<evidence type="ECO:0000259" key="11">
    <source>
        <dbReference type="PROSITE" id="PS50929"/>
    </source>
</evidence>
<evidence type="ECO:0000256" key="6">
    <source>
        <dbReference type="ARBA" id="ARBA00022840"/>
    </source>
</evidence>
<dbReference type="SMART" id="SM00382">
    <property type="entry name" value="AAA"/>
    <property type="match status" value="1"/>
</dbReference>
<evidence type="ECO:0000256" key="4">
    <source>
        <dbReference type="ARBA" id="ARBA00022692"/>
    </source>
</evidence>
<dbReference type="EMBL" id="JADEXQ010000157">
    <property type="protein sequence ID" value="MBE9033157.1"/>
    <property type="molecule type" value="Genomic_DNA"/>
</dbReference>
<dbReference type="Proteomes" id="UP000625316">
    <property type="component" value="Unassembled WGS sequence"/>
</dbReference>
<dbReference type="PROSITE" id="PS50893">
    <property type="entry name" value="ABC_TRANSPORTER_2"/>
    <property type="match status" value="1"/>
</dbReference>
<dbReference type="PROSITE" id="PS50929">
    <property type="entry name" value="ABC_TM1F"/>
    <property type="match status" value="1"/>
</dbReference>
<feature type="domain" description="ABC transmembrane type-1" evidence="11">
    <location>
        <begin position="139"/>
        <end position="327"/>
    </location>
</feature>
<feature type="domain" description="ABC transporter" evidence="10">
    <location>
        <begin position="361"/>
        <end position="603"/>
    </location>
</feature>
<dbReference type="PANTHER" id="PTHR43394:SF1">
    <property type="entry name" value="ATP-BINDING CASSETTE SUB-FAMILY B MEMBER 10, MITOCHONDRIAL"/>
    <property type="match status" value="1"/>
</dbReference>
<evidence type="ECO:0000256" key="7">
    <source>
        <dbReference type="ARBA" id="ARBA00022989"/>
    </source>
</evidence>
<dbReference type="InterPro" id="IPR027417">
    <property type="entry name" value="P-loop_NTPase"/>
</dbReference>
<dbReference type="SUPFAM" id="SSF90123">
    <property type="entry name" value="ABC transporter transmembrane region"/>
    <property type="match status" value="1"/>
</dbReference>
<protein>
    <submittedName>
        <fullName evidence="12">ABC transporter ATP-binding protein</fullName>
    </submittedName>
</protein>
<dbReference type="Gene3D" id="1.20.1560.10">
    <property type="entry name" value="ABC transporter type 1, transmembrane domain"/>
    <property type="match status" value="1"/>
</dbReference>
<dbReference type="InterPro" id="IPR003593">
    <property type="entry name" value="AAA+_ATPase"/>
</dbReference>
<dbReference type="SUPFAM" id="SSF52540">
    <property type="entry name" value="P-loop containing nucleoside triphosphate hydrolases"/>
    <property type="match status" value="1"/>
</dbReference>
<dbReference type="InterPro" id="IPR017871">
    <property type="entry name" value="ABC_transporter-like_CS"/>
</dbReference>
<keyword evidence="6 12" id="KW-0067">ATP-binding</keyword>
<keyword evidence="5" id="KW-0547">Nucleotide-binding</keyword>
<keyword evidence="7 9" id="KW-1133">Transmembrane helix</keyword>
<dbReference type="FunFam" id="3.40.50.300:FF:000221">
    <property type="entry name" value="Multidrug ABC transporter ATP-binding protein"/>
    <property type="match status" value="1"/>
</dbReference>
<dbReference type="InterPro" id="IPR011527">
    <property type="entry name" value="ABC1_TM_dom"/>
</dbReference>
<dbReference type="InterPro" id="IPR039421">
    <property type="entry name" value="Type_1_exporter"/>
</dbReference>
<dbReference type="PANTHER" id="PTHR43394">
    <property type="entry name" value="ATP-DEPENDENT PERMEASE MDL1, MITOCHONDRIAL"/>
    <property type="match status" value="1"/>
</dbReference>
<evidence type="ECO:0000256" key="2">
    <source>
        <dbReference type="ARBA" id="ARBA00022448"/>
    </source>
</evidence>
<keyword evidence="3" id="KW-1003">Cell membrane</keyword>
<evidence type="ECO:0000256" key="1">
    <source>
        <dbReference type="ARBA" id="ARBA00004651"/>
    </source>
</evidence>
<comment type="caution">
    <text evidence="12">The sequence shown here is derived from an EMBL/GenBank/DDBJ whole genome shotgun (WGS) entry which is preliminary data.</text>
</comment>
<feature type="transmembrane region" description="Helical" evidence="9">
    <location>
        <begin position="180"/>
        <end position="201"/>
    </location>
</feature>
<gene>
    <name evidence="12" type="ORF">IQ266_25800</name>
</gene>
<evidence type="ECO:0000256" key="9">
    <source>
        <dbReference type="SAM" id="Phobius"/>
    </source>
</evidence>
<proteinExistence type="predicted"/>
<dbReference type="InterPro" id="IPR003439">
    <property type="entry name" value="ABC_transporter-like_ATP-bd"/>
</dbReference>
<keyword evidence="8 9" id="KW-0472">Membrane</keyword>
<feature type="transmembrane region" description="Helical" evidence="9">
    <location>
        <begin position="154"/>
        <end position="174"/>
    </location>
</feature>
<dbReference type="GO" id="GO:0015421">
    <property type="term" value="F:ABC-type oligopeptide transporter activity"/>
    <property type="evidence" value="ECO:0007669"/>
    <property type="project" value="TreeGrafter"/>
</dbReference>
<evidence type="ECO:0000313" key="12">
    <source>
        <dbReference type="EMBL" id="MBE9033157.1"/>
    </source>
</evidence>
<dbReference type="Gene3D" id="3.40.50.300">
    <property type="entry name" value="P-loop containing nucleotide triphosphate hydrolases"/>
    <property type="match status" value="1"/>
</dbReference>
<comment type="subcellular location">
    <subcellularLocation>
        <location evidence="1">Cell membrane</location>
        <topology evidence="1">Multi-pass membrane protein</topology>
    </subcellularLocation>
</comment>